<evidence type="ECO:0000313" key="1">
    <source>
        <dbReference type="EMBL" id="MER6431565.1"/>
    </source>
</evidence>
<sequence length="83" mass="9215">MTESHVIPATPGWYVEETEDGETSLDPVLAWKATADKNGDDILLPFVDAGTGFPPFALTEDSFKHCNRRVVYRPAHDPAEENQ</sequence>
<dbReference type="EMBL" id="JBEPAZ010000030">
    <property type="protein sequence ID" value="MER6431565.1"/>
    <property type="molecule type" value="Genomic_DNA"/>
</dbReference>
<keyword evidence="2" id="KW-1185">Reference proteome</keyword>
<protein>
    <submittedName>
        <fullName evidence="1">Uncharacterized protein</fullName>
    </submittedName>
</protein>
<comment type="caution">
    <text evidence="1">The sequence shown here is derived from an EMBL/GenBank/DDBJ whole genome shotgun (WGS) entry which is preliminary data.</text>
</comment>
<accession>A0ABV1UE21</accession>
<proteinExistence type="predicted"/>
<dbReference type="RefSeq" id="WP_352064651.1">
    <property type="nucleotide sequence ID" value="NZ_JBEPAZ010000030.1"/>
</dbReference>
<organism evidence="1 2">
    <name type="scientific">Streptomyces sp. 900105245</name>
    <dbReference type="NCBI Taxonomy" id="3154379"/>
    <lineage>
        <taxon>Bacteria</taxon>
        <taxon>Bacillati</taxon>
        <taxon>Actinomycetota</taxon>
        <taxon>Actinomycetes</taxon>
        <taxon>Kitasatosporales</taxon>
        <taxon>Streptomycetaceae</taxon>
        <taxon>Streptomyces</taxon>
    </lineage>
</organism>
<reference evidence="1 2" key="1">
    <citation type="submission" date="2024-06" db="EMBL/GenBank/DDBJ databases">
        <title>The Natural Products Discovery Center: Release of the First 8490 Sequenced Strains for Exploring Actinobacteria Biosynthetic Diversity.</title>
        <authorList>
            <person name="Kalkreuter E."/>
            <person name="Kautsar S.A."/>
            <person name="Yang D."/>
            <person name="Bader C.D."/>
            <person name="Teijaro C.N."/>
            <person name="Fluegel L."/>
            <person name="Davis C.M."/>
            <person name="Simpson J.R."/>
            <person name="Lauterbach L."/>
            <person name="Steele A.D."/>
            <person name="Gui C."/>
            <person name="Meng S."/>
            <person name="Li G."/>
            <person name="Viehrig K."/>
            <person name="Ye F."/>
            <person name="Su P."/>
            <person name="Kiefer A.F."/>
            <person name="Nichols A."/>
            <person name="Cepeda A.J."/>
            <person name="Yan W."/>
            <person name="Fan B."/>
            <person name="Jiang Y."/>
            <person name="Adhikari A."/>
            <person name="Zheng C.-J."/>
            <person name="Schuster L."/>
            <person name="Cowan T.M."/>
            <person name="Smanski M.J."/>
            <person name="Chevrette M.G."/>
            <person name="De Carvalho L.P.S."/>
            <person name="Shen B."/>
        </authorList>
    </citation>
    <scope>NUCLEOTIDE SEQUENCE [LARGE SCALE GENOMIC DNA]</scope>
    <source>
        <strain evidence="1 2">NPDC001166</strain>
    </source>
</reference>
<gene>
    <name evidence="1" type="ORF">ABT272_28120</name>
</gene>
<dbReference type="Proteomes" id="UP001470023">
    <property type="component" value="Unassembled WGS sequence"/>
</dbReference>
<evidence type="ECO:0000313" key="2">
    <source>
        <dbReference type="Proteomes" id="UP001470023"/>
    </source>
</evidence>
<name>A0ABV1UE21_9ACTN</name>